<evidence type="ECO:0000313" key="1">
    <source>
        <dbReference type="EMBL" id="MBM7471667.1"/>
    </source>
</evidence>
<dbReference type="RefSeq" id="WP_205107824.1">
    <property type="nucleotide sequence ID" value="NZ_BAAAHT010000013.1"/>
</dbReference>
<keyword evidence="2" id="KW-1185">Reference proteome</keyword>
<accession>A0ABS2L3M2</accession>
<proteinExistence type="predicted"/>
<reference evidence="1 2" key="1">
    <citation type="submission" date="2021-01" db="EMBL/GenBank/DDBJ databases">
        <title>Sequencing the genomes of 1000 actinobacteria strains.</title>
        <authorList>
            <person name="Klenk H.-P."/>
        </authorList>
    </citation>
    <scope>NUCLEOTIDE SEQUENCE [LARGE SCALE GENOMIC DNA]</scope>
    <source>
        <strain evidence="1 2">DSM 13057</strain>
    </source>
</reference>
<gene>
    <name evidence="1" type="ORF">JOE66_001301</name>
</gene>
<comment type="caution">
    <text evidence="1">The sequence shown here is derived from an EMBL/GenBank/DDBJ whole genome shotgun (WGS) entry which is preliminary data.</text>
</comment>
<protein>
    <recommendedName>
        <fullName evidence="3">Pilus assembly protein CpaE</fullName>
    </recommendedName>
</protein>
<organism evidence="1 2">
    <name type="scientific">Subtercola frigoramans</name>
    <dbReference type="NCBI Taxonomy" id="120298"/>
    <lineage>
        <taxon>Bacteria</taxon>
        <taxon>Bacillati</taxon>
        <taxon>Actinomycetota</taxon>
        <taxon>Actinomycetes</taxon>
        <taxon>Micrococcales</taxon>
        <taxon>Microbacteriaceae</taxon>
        <taxon>Subtercola</taxon>
    </lineage>
</organism>
<dbReference type="Proteomes" id="UP000776164">
    <property type="component" value="Unassembled WGS sequence"/>
</dbReference>
<evidence type="ECO:0008006" key="3">
    <source>
        <dbReference type="Google" id="ProtNLM"/>
    </source>
</evidence>
<evidence type="ECO:0000313" key="2">
    <source>
        <dbReference type="Proteomes" id="UP000776164"/>
    </source>
</evidence>
<name>A0ABS2L3M2_9MICO</name>
<dbReference type="EMBL" id="JAFBBU010000001">
    <property type="protein sequence ID" value="MBM7471667.1"/>
    <property type="molecule type" value="Genomic_DNA"/>
</dbReference>
<sequence length="156" mass="16611">MISPQLARALRVAGLRWQPTAGDRFVIERPGFEGDVFTVSDMTIEAQEFSTGTVLGFNGTTEWALDSVALDDALWLPAEHQLRALLASAFRCLRRVDSSSADAPADEGAHPFVPDSYVVETLVDSQLAAFSATDPADAYAGALLTIGEVPGLEVTA</sequence>